<protein>
    <submittedName>
        <fullName evidence="2">Uncharacterized protein</fullName>
    </submittedName>
</protein>
<feature type="region of interest" description="Disordered" evidence="1">
    <location>
        <begin position="132"/>
        <end position="159"/>
    </location>
</feature>
<feature type="compositionally biased region" description="Basic residues" evidence="1">
    <location>
        <begin position="136"/>
        <end position="151"/>
    </location>
</feature>
<evidence type="ECO:0000313" key="2">
    <source>
        <dbReference type="EMBL" id="KKU63065.1"/>
    </source>
</evidence>
<proteinExistence type="predicted"/>
<accession>A0A0G1UZD1</accession>
<dbReference type="Proteomes" id="UP000034502">
    <property type="component" value="Unassembled WGS sequence"/>
</dbReference>
<dbReference type="STRING" id="1618364.UX86_C0035G0006"/>
<name>A0A0G1UZD1_9BACT</name>
<gene>
    <name evidence="2" type="ORF">UX86_C0035G0006</name>
</gene>
<organism evidence="2 3">
    <name type="scientific">Candidatus Amesbacteria bacterium GW2011_GWC1_47_15</name>
    <dbReference type="NCBI Taxonomy" id="1618364"/>
    <lineage>
        <taxon>Bacteria</taxon>
        <taxon>Candidatus Amesiibacteriota</taxon>
    </lineage>
</organism>
<dbReference type="EMBL" id="LCNU01000035">
    <property type="protein sequence ID" value="KKU63065.1"/>
    <property type="molecule type" value="Genomic_DNA"/>
</dbReference>
<dbReference type="AlphaFoldDB" id="A0A0G1UZD1"/>
<reference evidence="2 3" key="1">
    <citation type="journal article" date="2015" name="Nature">
        <title>rRNA introns, odd ribosomes, and small enigmatic genomes across a large radiation of phyla.</title>
        <authorList>
            <person name="Brown C.T."/>
            <person name="Hug L.A."/>
            <person name="Thomas B.C."/>
            <person name="Sharon I."/>
            <person name="Castelle C.J."/>
            <person name="Singh A."/>
            <person name="Wilkins M.J."/>
            <person name="Williams K.H."/>
            <person name="Banfield J.F."/>
        </authorList>
    </citation>
    <scope>NUCLEOTIDE SEQUENCE [LARGE SCALE GENOMIC DNA]</scope>
</reference>
<comment type="caution">
    <text evidence="2">The sequence shown here is derived from an EMBL/GenBank/DDBJ whole genome shotgun (WGS) entry which is preliminary data.</text>
</comment>
<sequence>MSWERSKDMENAFARINQTRAKHRQMMANREPLSRHIKMQMEQELDEAAGHLGISSQQLVEEMKNLIRFKEVFTLACGEGWDWQTAAREWNIRNQDAATHADKMIDRTRRAVSMIRPSQIFLNPDQKWLERIDKKPTRKGRGGPRPGKTKRERQAASRQWQNATINFLNSLMIEAEEVDKKNNPER</sequence>
<evidence type="ECO:0000313" key="3">
    <source>
        <dbReference type="Proteomes" id="UP000034502"/>
    </source>
</evidence>
<evidence type="ECO:0000256" key="1">
    <source>
        <dbReference type="SAM" id="MobiDB-lite"/>
    </source>
</evidence>